<reference evidence="2" key="1">
    <citation type="submission" date="2017-04" db="EMBL/GenBank/DDBJ databases">
        <title>Function of individual gut microbiota members based on whole genome sequencing of pure cultures obtained from chicken caecum.</title>
        <authorList>
            <person name="Medvecky M."/>
            <person name="Cejkova D."/>
            <person name="Polansky O."/>
            <person name="Karasova D."/>
            <person name="Kubasova T."/>
            <person name="Cizek A."/>
            <person name="Rychlik I."/>
        </authorList>
    </citation>
    <scope>NUCLEOTIDE SEQUENCE [LARGE SCALE GENOMIC DNA]</scope>
    <source>
        <strain evidence="2">An70</strain>
    </source>
</reference>
<dbReference type="AlphaFoldDB" id="A0A1Y3U1H0"/>
<dbReference type="GO" id="GO:0003700">
    <property type="term" value="F:DNA-binding transcription factor activity"/>
    <property type="evidence" value="ECO:0007669"/>
    <property type="project" value="TreeGrafter"/>
</dbReference>
<dbReference type="InterPro" id="IPR000944">
    <property type="entry name" value="Tscrpt_reg_Rrf2"/>
</dbReference>
<dbReference type="PANTHER" id="PTHR33221:SF15">
    <property type="entry name" value="HTH-TYPE TRANSCRIPTIONAL REGULATOR YWGB-RELATED"/>
    <property type="match status" value="1"/>
</dbReference>
<dbReference type="InterPro" id="IPR036388">
    <property type="entry name" value="WH-like_DNA-bd_sf"/>
</dbReference>
<dbReference type="FunFam" id="1.10.10.10:FF:000138">
    <property type="entry name" value="Rrf2 family transcriptional regulator"/>
    <property type="match status" value="1"/>
</dbReference>
<accession>A0A1Y3U1H0</accession>
<gene>
    <name evidence="1" type="ORF">B5G21_07025</name>
</gene>
<proteinExistence type="predicted"/>
<comment type="caution">
    <text evidence="1">The sequence shown here is derived from an EMBL/GenBank/DDBJ whole genome shotgun (WGS) entry which is preliminary data.</text>
</comment>
<dbReference type="STRING" id="1118060.GCA_000311845_00425"/>
<dbReference type="Gene3D" id="1.10.10.10">
    <property type="entry name" value="Winged helix-like DNA-binding domain superfamily/Winged helix DNA-binding domain"/>
    <property type="match status" value="1"/>
</dbReference>
<dbReference type="PANTHER" id="PTHR33221">
    <property type="entry name" value="WINGED HELIX-TURN-HELIX TRANSCRIPTIONAL REGULATOR, RRF2 FAMILY"/>
    <property type="match status" value="1"/>
</dbReference>
<dbReference type="PROSITE" id="PS51197">
    <property type="entry name" value="HTH_RRF2_2"/>
    <property type="match status" value="1"/>
</dbReference>
<dbReference type="EMBL" id="NFHO01000007">
    <property type="protein sequence ID" value="OUN42576.1"/>
    <property type="molecule type" value="Genomic_DNA"/>
</dbReference>
<dbReference type="SUPFAM" id="SSF46785">
    <property type="entry name" value="Winged helix' DNA-binding domain"/>
    <property type="match status" value="1"/>
</dbReference>
<dbReference type="eggNOG" id="COG1959">
    <property type="taxonomic scope" value="Bacteria"/>
</dbReference>
<organism evidence="1 2">
    <name type="scientific">Enorma massiliensis</name>
    <dbReference type="NCBI Taxonomy" id="1472761"/>
    <lineage>
        <taxon>Bacteria</taxon>
        <taxon>Bacillati</taxon>
        <taxon>Actinomycetota</taxon>
        <taxon>Coriobacteriia</taxon>
        <taxon>Coriobacteriales</taxon>
        <taxon>Coriobacteriaceae</taxon>
        <taxon>Enorma</taxon>
    </lineage>
</organism>
<sequence>MQISSRFTIAVHTLLCIARFSGSQKVTSAFIAGSVNVNPVVIRRTLGQLKEAGIVLVEAGVGGATLARPEERIALLDVYRAVDCVQGDLFSFHANPNPECPVGRNVHAVLDGEVAAAQHALEQRLSETTIADLDAEVELQLAKEGSRA</sequence>
<protein>
    <submittedName>
        <fullName evidence="1">Transcriptional regulator</fullName>
    </submittedName>
</protein>
<keyword evidence="2" id="KW-1185">Reference proteome</keyword>
<dbReference type="Pfam" id="PF02082">
    <property type="entry name" value="Rrf2"/>
    <property type="match status" value="1"/>
</dbReference>
<name>A0A1Y3U1H0_9ACTN</name>
<evidence type="ECO:0000313" key="1">
    <source>
        <dbReference type="EMBL" id="OUN42576.1"/>
    </source>
</evidence>
<dbReference type="InterPro" id="IPR036390">
    <property type="entry name" value="WH_DNA-bd_sf"/>
</dbReference>
<evidence type="ECO:0000313" key="2">
    <source>
        <dbReference type="Proteomes" id="UP000196560"/>
    </source>
</evidence>
<dbReference type="RefSeq" id="WP_087186585.1">
    <property type="nucleotide sequence ID" value="NZ_NFHO01000007.1"/>
</dbReference>
<dbReference type="GO" id="GO:0005829">
    <property type="term" value="C:cytosol"/>
    <property type="evidence" value="ECO:0007669"/>
    <property type="project" value="TreeGrafter"/>
</dbReference>
<dbReference type="Proteomes" id="UP000196560">
    <property type="component" value="Unassembled WGS sequence"/>
</dbReference>